<dbReference type="CDD" id="cd00054">
    <property type="entry name" value="EGF_CA"/>
    <property type="match status" value="1"/>
</dbReference>
<dbReference type="PROSITE" id="PS50026">
    <property type="entry name" value="EGF_3"/>
    <property type="match status" value="1"/>
</dbReference>
<feature type="compositionally biased region" description="Basic residues" evidence="5">
    <location>
        <begin position="228"/>
        <end position="237"/>
    </location>
</feature>
<feature type="region of interest" description="Disordered" evidence="5">
    <location>
        <begin position="182"/>
        <end position="250"/>
    </location>
</feature>
<keyword evidence="6" id="KW-1133">Transmembrane helix</keyword>
<dbReference type="SMART" id="SM00181">
    <property type="entry name" value="EGF"/>
    <property type="match status" value="2"/>
</dbReference>
<feature type="disulfide bond" evidence="3">
    <location>
        <begin position="631"/>
        <end position="649"/>
    </location>
</feature>
<feature type="compositionally biased region" description="Basic and acidic residues" evidence="5">
    <location>
        <begin position="199"/>
        <end position="212"/>
    </location>
</feature>
<feature type="chain" id="PRO_5029739242" evidence="7">
    <location>
        <begin position="18"/>
        <end position="1928"/>
    </location>
</feature>
<feature type="coiled-coil region" evidence="4">
    <location>
        <begin position="1412"/>
        <end position="1439"/>
    </location>
</feature>
<keyword evidence="4" id="KW-0175">Coiled coil</keyword>
<keyword evidence="1 3" id="KW-1015">Disulfide bond</keyword>
<feature type="repeat" description="TNFR-Cys" evidence="3">
    <location>
        <begin position="608"/>
        <end position="649"/>
    </location>
</feature>
<feature type="compositionally biased region" description="Polar residues" evidence="5">
    <location>
        <begin position="418"/>
        <end position="428"/>
    </location>
</feature>
<evidence type="ECO:0000313" key="11">
    <source>
        <dbReference type="Proteomes" id="UP000593567"/>
    </source>
</evidence>
<feature type="transmembrane region" description="Helical" evidence="6">
    <location>
        <begin position="1253"/>
        <end position="1277"/>
    </location>
</feature>
<dbReference type="SMART" id="SM00179">
    <property type="entry name" value="EGF_CA"/>
    <property type="match status" value="1"/>
</dbReference>
<dbReference type="InterPro" id="IPR001881">
    <property type="entry name" value="EGF-like_Ca-bd_dom"/>
</dbReference>
<keyword evidence="11" id="KW-1185">Reference proteome</keyword>
<dbReference type="InterPro" id="IPR001368">
    <property type="entry name" value="TNFR/NGFR_Cys_rich_reg"/>
</dbReference>
<keyword evidence="2" id="KW-0245">EGF-like domain</keyword>
<keyword evidence="7" id="KW-0732">Signal</keyword>
<evidence type="ECO:0000256" key="5">
    <source>
        <dbReference type="SAM" id="MobiDB-lite"/>
    </source>
</evidence>
<dbReference type="EMBL" id="VXIV02002642">
    <property type="protein sequence ID" value="KAF6023945.1"/>
    <property type="molecule type" value="Genomic_DNA"/>
</dbReference>
<dbReference type="SMART" id="SM00208">
    <property type="entry name" value="TNFR"/>
    <property type="match status" value="1"/>
</dbReference>
<evidence type="ECO:0000313" key="10">
    <source>
        <dbReference type="EMBL" id="KAF6023945.1"/>
    </source>
</evidence>
<feature type="compositionally biased region" description="Basic and acidic residues" evidence="5">
    <location>
        <begin position="1895"/>
        <end position="1919"/>
    </location>
</feature>
<proteinExistence type="predicted"/>
<reference evidence="10" key="1">
    <citation type="submission" date="2020-06" db="EMBL/GenBank/DDBJ databases">
        <title>Draft genome of Bugula neritina, a colonial animal packing powerful symbionts and potential medicines.</title>
        <authorList>
            <person name="Rayko M."/>
        </authorList>
    </citation>
    <scope>NUCLEOTIDE SEQUENCE [LARGE SCALE GENOMIC DNA]</scope>
    <source>
        <strain evidence="10">Kwan_BN1</strain>
    </source>
</reference>
<comment type="caution">
    <text evidence="10">The sequence shown here is derived from an EMBL/GenBank/DDBJ whole genome shotgun (WGS) entry which is preliminary data.</text>
</comment>
<dbReference type="Gene3D" id="2.10.25.10">
    <property type="entry name" value="Laminin"/>
    <property type="match status" value="1"/>
</dbReference>
<accession>A0A7J7JCW3</accession>
<evidence type="ECO:0000259" key="9">
    <source>
        <dbReference type="PROSITE" id="PS50050"/>
    </source>
</evidence>
<feature type="domain" description="TNFR-Cys" evidence="9">
    <location>
        <begin position="608"/>
        <end position="649"/>
    </location>
</feature>
<dbReference type="InterPro" id="IPR000742">
    <property type="entry name" value="EGF"/>
</dbReference>
<dbReference type="OrthoDB" id="5965479at2759"/>
<dbReference type="InterPro" id="IPR000152">
    <property type="entry name" value="EGF-type_Asp/Asn_hydroxyl_site"/>
</dbReference>
<evidence type="ECO:0000259" key="8">
    <source>
        <dbReference type="PROSITE" id="PS50026"/>
    </source>
</evidence>
<name>A0A7J7JCW3_BUGNE</name>
<feature type="compositionally biased region" description="Basic and acidic residues" evidence="5">
    <location>
        <begin position="396"/>
        <end position="408"/>
    </location>
</feature>
<feature type="transmembrane region" description="Helical" evidence="6">
    <location>
        <begin position="1297"/>
        <end position="1325"/>
    </location>
</feature>
<evidence type="ECO:0000256" key="3">
    <source>
        <dbReference type="PROSITE-ProRule" id="PRU00206"/>
    </source>
</evidence>
<comment type="caution">
    <text evidence="2">Lacks conserved residue(s) required for the propagation of feature annotation.</text>
</comment>
<feature type="signal peptide" evidence="7">
    <location>
        <begin position="1"/>
        <end position="17"/>
    </location>
</feature>
<feature type="region of interest" description="Disordered" evidence="5">
    <location>
        <begin position="395"/>
        <end position="442"/>
    </location>
</feature>
<keyword evidence="6" id="KW-0472">Membrane</keyword>
<feature type="disulfide bond" evidence="3">
    <location>
        <begin position="609"/>
        <end position="624"/>
    </location>
</feature>
<evidence type="ECO:0000256" key="2">
    <source>
        <dbReference type="PROSITE-ProRule" id="PRU00076"/>
    </source>
</evidence>
<feature type="transmembrane region" description="Helical" evidence="6">
    <location>
        <begin position="134"/>
        <end position="158"/>
    </location>
</feature>
<protein>
    <submittedName>
        <fullName evidence="10">Uncharacterized protein</fullName>
    </submittedName>
</protein>
<gene>
    <name evidence="10" type="ORF">EB796_017730</name>
</gene>
<dbReference type="PROSITE" id="PS00010">
    <property type="entry name" value="ASX_HYDROXYL"/>
    <property type="match status" value="1"/>
</dbReference>
<evidence type="ECO:0000256" key="6">
    <source>
        <dbReference type="SAM" id="Phobius"/>
    </source>
</evidence>
<dbReference type="PROSITE" id="PS50050">
    <property type="entry name" value="TNFR_NGFR_2"/>
    <property type="match status" value="1"/>
</dbReference>
<feature type="compositionally biased region" description="Polar residues" evidence="5">
    <location>
        <begin position="213"/>
        <end position="227"/>
    </location>
</feature>
<organism evidence="10 11">
    <name type="scientific">Bugula neritina</name>
    <name type="common">Brown bryozoan</name>
    <name type="synonym">Sertularia neritina</name>
    <dbReference type="NCBI Taxonomy" id="10212"/>
    <lineage>
        <taxon>Eukaryota</taxon>
        <taxon>Metazoa</taxon>
        <taxon>Spiralia</taxon>
        <taxon>Lophotrochozoa</taxon>
        <taxon>Bryozoa</taxon>
        <taxon>Gymnolaemata</taxon>
        <taxon>Cheilostomatida</taxon>
        <taxon>Flustrina</taxon>
        <taxon>Buguloidea</taxon>
        <taxon>Bugulidae</taxon>
        <taxon>Bugula</taxon>
    </lineage>
</organism>
<feature type="compositionally biased region" description="Basic and acidic residues" evidence="5">
    <location>
        <begin position="1857"/>
        <end position="1872"/>
    </location>
</feature>
<feature type="transmembrane region" description="Helical" evidence="6">
    <location>
        <begin position="1817"/>
        <end position="1838"/>
    </location>
</feature>
<keyword evidence="6" id="KW-0812">Transmembrane</keyword>
<evidence type="ECO:0000256" key="4">
    <source>
        <dbReference type="SAM" id="Coils"/>
    </source>
</evidence>
<sequence>MELRLCLLLLLVRVSASEESGEGAGYTLGDYLPMYKLTTSRSAAENTGATKSLFYDFLPSELGGKKANHLEVRSLYSGEIKVIQSAHYGVSVNISSMNTFTLSSVQLEYAAVDDTVILQLKNVEPRIYGGLSSLVTLSIVLGSLLCLTILATCAYLCFWKMKFKQHKKLTADVNRTTTGANSIASDARRDNNESATDSSEQHSRLVLQEKGKFSSNDNTITSRPSSLSHRRQRYRASVRRDISSSEDMSSIDDNWTKRKASWKRTQGHKKTQFKDVDLTSGDGGFSSSNEFRPSRMSHRIRNRIGRRKDRNVEDLEWDEYEMGERSIPPPISELNGWQFSTDDEQHNMLPPPLDELMLPSDHSERGSDSDLHDVREAIHNAMDSVNSEASPVLNRAEAKNPESPHDDGYETGVVLNGHLNQSSPTSKLSPPPVAPKPGGGGAKFGSSRLPMSVVMSIALLSIVAGVYGVSSTTEVTIIVFVPDKFFQEINFFINDTSRIDFDISRKPPNTAVHLFEASNPILDNVTVNLCEQESRCQHGCNRKTGTCACSHGYMLFEEYKCADRSDCLYLPCAHTETCTNTIGGYTCTCAPGYWKDSSGTCISCDGSSCPTGTYEAQGCPIRECVSCRTSCPEGQYITAACTAKSDTKCADCIPPCQDDEYEYKPCTSFTNRKCNNISELPAAQGSSGLVLESVSNRKNGMSRLIYTSARGLQFDTALIRGSGISIRVSVKSVNLYPTLKPVDHRDSNDNEAFIENDEPATILTTYCPYPLPLYYELLAIEHTNVTAAKTHDCLDCPIDPRKPCATYKKFGTEAALHPHNKSMVCSRPDRLADMFNLNEYLSESSSMVVQPSEECAVLKDRCDDCSRSCARNITNQRNTNCSITSEDDANSWSPRLMYCQNCCLNRQCKSLCENVQRCRPVSCWRGNVAEFLLNTKFPQKDLEFFCNVELDERVPLISLDYTVLHTNTELKTFSVNIQQNESSVRQTSFSDGLLTIDYTTGLTSVPDLIHGEVNLASLTTNYSAGRYAPVGEEATRVQVSRLNVRPKNPFSFSTKWWREKNCSETIVDRFLIGGGDGIMSVQNNINVTKHDDYIYTLWNKSHQPSMRFRIPVSVSVIKKLYPPTAVDTSNVNVLISRVSAGWKLTVSGEVKTCPGYFLLKVWELEKTLPLADYEVAAGAKSSADNCNRRFFVTFHIAGGDTHLVQRKFRVEIVDKHGRRHFTLAESDKPPAIEVPVKEPAEVSELPQKSSRSAILIIMPYVMIIVAAVIILSIAWIVSVVIPRDYGPVKSGPNSRGALFFCYAQLRVIYIFATSLSLFLFIWYAINSVDLVIVQNYANAVDTVISEQQHDLRALVDFSTQTVQRQTKKFKLMRSHCFSNIELFQNESQRRIHGLSSELNLELSSLPLKNDLVTSLDQKARELKDKLESYRQKFNDFAQISSTKLALELSKTSEDFVKMDWLEAARIIRGAHASRRQSPADFVKGFKKWMGLRTQVSTIQTNFLMDPLPISDIDSLVPPPVPPPPEFRSVDLQSVFLPTHDLYSQIKQPQVSRLDKYTRSYGFSLGSRLSLTTILILLFLLDLLTLTSKVAETIDTGGQILNGYMVEKTYENTYQDGCSSEKYIAKKVTKRPNRVRYRLYKLIITTNCMPMTMGLVVAVGMTFSGLLAALNFVSVESLDNAGLFSSLVGPWNLTSNIALDNIRINRERINMVEIPSTEAMMNAYIERIEILNNVYNNLSVYKWQIECGDSPSDRCGEFDLSRLVQPLKVKDIDCALEPIPDMDTAGLPRTLTNARVQKLILPYIEAFRRIAETTACLLLTYASYLLIVKMLSVVLWNFFTRTAHIPGVRVKVTNQLSRKPETTNEKPGEDEIPTHMPFNRSTIDEMSQEDDDSLEDEGRSEDPSQGKIEDNEEPKLELQHNGDLPALHY</sequence>
<dbReference type="PROSITE" id="PS00652">
    <property type="entry name" value="TNFR_NGFR_1"/>
    <property type="match status" value="1"/>
</dbReference>
<evidence type="ECO:0000256" key="7">
    <source>
        <dbReference type="SAM" id="SignalP"/>
    </source>
</evidence>
<dbReference type="GO" id="GO:0005509">
    <property type="term" value="F:calcium ion binding"/>
    <property type="evidence" value="ECO:0007669"/>
    <property type="project" value="InterPro"/>
</dbReference>
<feature type="transmembrane region" description="Helical" evidence="6">
    <location>
        <begin position="449"/>
        <end position="469"/>
    </location>
</feature>
<evidence type="ECO:0000256" key="1">
    <source>
        <dbReference type="ARBA" id="ARBA00023157"/>
    </source>
</evidence>
<feature type="domain" description="EGF-like" evidence="8">
    <location>
        <begin position="563"/>
        <end position="599"/>
    </location>
</feature>
<feature type="region of interest" description="Disordered" evidence="5">
    <location>
        <begin position="1855"/>
        <end position="1928"/>
    </location>
</feature>
<dbReference type="SUPFAM" id="SSF57196">
    <property type="entry name" value="EGF/Laminin"/>
    <property type="match status" value="1"/>
</dbReference>
<feature type="compositionally biased region" description="Acidic residues" evidence="5">
    <location>
        <begin position="1885"/>
        <end position="1894"/>
    </location>
</feature>
<dbReference type="Proteomes" id="UP000593567">
    <property type="component" value="Unassembled WGS sequence"/>
</dbReference>